<feature type="region of interest" description="Disordered" evidence="1">
    <location>
        <begin position="1"/>
        <end position="68"/>
    </location>
</feature>
<feature type="compositionally biased region" description="Polar residues" evidence="1">
    <location>
        <begin position="469"/>
        <end position="481"/>
    </location>
</feature>
<feature type="compositionally biased region" description="Basic residues" evidence="1">
    <location>
        <begin position="949"/>
        <end position="958"/>
    </location>
</feature>
<feature type="compositionally biased region" description="Basic and acidic residues" evidence="1">
    <location>
        <begin position="635"/>
        <end position="651"/>
    </location>
</feature>
<sequence length="1098" mass="122551">MFEHETGQQQHSLITPSVSPPSRSRSFSVNPPTNILVAGKRSSFGPGTRSVSRFSSTPLSTTDNPDIPTLRAQSTSRLLSVWSTLADRYSLRVDEDDIVDIRTGQVVKDRGVVRSLNGKWDFGRFSAAEDDDTNDQPEDDEDEGRETEESGNGLDSFAYLDHERQAPTNPFLSLSNLASRATHAIDPTNDEDDAADLRAFMEAERLRKEAQGTVDELDDVSSGRLEEEELGLELVTDLDTDGFTTEGEPFSEYEVRAVTKENLTEQVLEQPQVEKEYSDDELELWNDSDFDIIPSSDKIPELSSVHSTPSKSKAVSHPHLLTPPNSFTYSQSYTDTVEPLVSSPPLYSRNRSRSKPRSLSTKPPSTTPSKPPTPPPSSSISSSGPFPNSSKIPRLDLSQLYIMKRGRSQSRSPSKAGQESTTGMATAVDPEIPSSSRKLDPELRQSYSAAPSSPTSKKLNRHSSGAAGISTSKFGQSGNNKSKSRVQVEEEDESSYTTISRGKLNAVDVKGKGKAKEVIDIDNFSEHSLVDPPPSPIRKISAKAKGKKRARSSGASWTSEEEYSTRGLGGHDVVIQRERKPMGSPTKKGRYMDLSDTESESDPIRRSSPHSSSDIEFIDCDPLVSSSTKLFPRRGPHDVHHEHPRQDDSYRKTRRSNPGIEEDKNDQYRENEPALPDSSYRSKSKSRAPTHSQQDPPPDIDREEFGHNFVPDDDPMFDPSASRHNRFYRLRDTVPAEHTDPKHSDLILSPTKQATHFQMHRAFEGRAKDIISNAIEGLYSLLTPEGMAALQGQMQDQQPASSSHQHRISHSSPTRETNAMVYTPRRLSRHHTVSDSSRPLALNTGSSYTTPTSHRDKSRQQLQSYPDPKFSRGTLPPSSPYSESDNDVEYGHGEFDESDLEVDERPLLTTTSSSPKSSHWSSIRHRERSGPSNFPDLPRPRSRASSIVHKGRSRGRRVSFKEIASQTQTKAGETRRTLSREISVEDPVQEMHQESRRVERYSTNLNHEVKVKTERRKESESDEMRRREGSQSRRRRRSADTPSPLTGRKSTLRQRPPSTVRAPAGPESPEQDENGEAERRGPGRPKRIKNVGGRLSRN</sequence>
<dbReference type="Gene3D" id="1.10.20.10">
    <property type="entry name" value="Histone, subunit A"/>
    <property type="match status" value="1"/>
</dbReference>
<evidence type="ECO:0000313" key="2">
    <source>
        <dbReference type="EMBL" id="KAJ3996469.1"/>
    </source>
</evidence>
<feature type="compositionally biased region" description="Low complexity" evidence="1">
    <location>
        <begin position="16"/>
        <end position="32"/>
    </location>
</feature>
<feature type="compositionally biased region" description="Polar residues" evidence="1">
    <location>
        <begin position="445"/>
        <end position="457"/>
    </location>
</feature>
<comment type="caution">
    <text evidence="2">The sequence shown here is derived from an EMBL/GenBank/DDBJ whole genome shotgun (WGS) entry which is preliminary data.</text>
</comment>
<feature type="compositionally biased region" description="Acidic residues" evidence="1">
    <location>
        <begin position="128"/>
        <end position="146"/>
    </location>
</feature>
<name>A0ABQ8QD26_9AGAR</name>
<keyword evidence="3" id="KW-1185">Reference proteome</keyword>
<feature type="region of interest" description="Disordered" evidence="1">
    <location>
        <begin position="526"/>
        <end position="722"/>
    </location>
</feature>
<accession>A0ABQ8QD26</accession>
<feature type="compositionally biased region" description="Basic and acidic residues" evidence="1">
    <location>
        <begin position="1007"/>
        <end position="1031"/>
    </location>
</feature>
<feature type="compositionally biased region" description="Polar residues" evidence="1">
    <location>
        <begin position="323"/>
        <end position="335"/>
    </location>
</feature>
<organism evidence="2 3">
    <name type="scientific">Lentinula boryana</name>
    <dbReference type="NCBI Taxonomy" id="40481"/>
    <lineage>
        <taxon>Eukaryota</taxon>
        <taxon>Fungi</taxon>
        <taxon>Dikarya</taxon>
        <taxon>Basidiomycota</taxon>
        <taxon>Agaricomycotina</taxon>
        <taxon>Agaricomycetes</taxon>
        <taxon>Agaricomycetidae</taxon>
        <taxon>Agaricales</taxon>
        <taxon>Marasmiineae</taxon>
        <taxon>Omphalotaceae</taxon>
        <taxon>Lentinula</taxon>
    </lineage>
</organism>
<protein>
    <submittedName>
        <fullName evidence="2">Uncharacterized protein</fullName>
    </submittedName>
</protein>
<dbReference type="InterPro" id="IPR018465">
    <property type="entry name" value="Scm3/HJURP"/>
</dbReference>
<feature type="compositionally biased region" description="Pro residues" evidence="1">
    <location>
        <begin position="365"/>
        <end position="377"/>
    </location>
</feature>
<feature type="compositionally biased region" description="Low complexity" evidence="1">
    <location>
        <begin position="378"/>
        <end position="391"/>
    </location>
</feature>
<dbReference type="InterPro" id="IPR009072">
    <property type="entry name" value="Histone-fold"/>
</dbReference>
<feature type="compositionally biased region" description="Basic residues" evidence="1">
    <location>
        <begin position="540"/>
        <end position="551"/>
    </location>
</feature>
<feature type="compositionally biased region" description="Basic and acidic residues" evidence="1">
    <location>
        <begin position="972"/>
        <end position="1000"/>
    </location>
</feature>
<dbReference type="Proteomes" id="UP001163828">
    <property type="component" value="Unassembled WGS sequence"/>
</dbReference>
<gene>
    <name evidence="2" type="ORF">F5050DRAFT_1807733</name>
</gene>
<feature type="compositionally biased region" description="Basic and acidic residues" evidence="1">
    <location>
        <begin position="661"/>
        <end position="672"/>
    </location>
</feature>
<feature type="compositionally biased region" description="Polar residues" evidence="1">
    <location>
        <begin position="49"/>
        <end position="64"/>
    </location>
</feature>
<dbReference type="EMBL" id="MU790612">
    <property type="protein sequence ID" value="KAJ3996469.1"/>
    <property type="molecule type" value="Genomic_DNA"/>
</dbReference>
<evidence type="ECO:0000313" key="3">
    <source>
        <dbReference type="Proteomes" id="UP001163828"/>
    </source>
</evidence>
<feature type="compositionally biased region" description="Low complexity" evidence="1">
    <location>
        <begin position="909"/>
        <end position="921"/>
    </location>
</feature>
<feature type="compositionally biased region" description="Polar residues" evidence="1">
    <location>
        <begin position="409"/>
        <end position="424"/>
    </location>
</feature>
<feature type="compositionally biased region" description="Polar residues" evidence="1">
    <location>
        <begin position="304"/>
        <end position="313"/>
    </location>
</feature>
<reference evidence="2" key="1">
    <citation type="submission" date="2022-08" db="EMBL/GenBank/DDBJ databases">
        <authorList>
            <consortium name="DOE Joint Genome Institute"/>
            <person name="Min B."/>
            <person name="Riley R."/>
            <person name="Sierra-Patev S."/>
            <person name="Naranjo-Ortiz M."/>
            <person name="Looney B."/>
            <person name="Konkel Z."/>
            <person name="Slot J.C."/>
            <person name="Sakamoto Y."/>
            <person name="Steenwyk J.L."/>
            <person name="Rokas A."/>
            <person name="Carro J."/>
            <person name="Camarero S."/>
            <person name="Ferreira P."/>
            <person name="Molpeceres G."/>
            <person name="Ruiz-Duenas F.J."/>
            <person name="Serrano A."/>
            <person name="Henrissat B."/>
            <person name="Drula E."/>
            <person name="Hughes K.W."/>
            <person name="Mata J.L."/>
            <person name="Ishikawa N.K."/>
            <person name="Vargas-Isla R."/>
            <person name="Ushijima S."/>
            <person name="Smith C.A."/>
            <person name="Ahrendt S."/>
            <person name="Andreopoulos W."/>
            <person name="He G."/>
            <person name="Labutti K."/>
            <person name="Lipzen A."/>
            <person name="Ng V."/>
            <person name="Sandor L."/>
            <person name="Barry K."/>
            <person name="Martinez A.T."/>
            <person name="Xiao Y."/>
            <person name="Gibbons J.G."/>
            <person name="Terashima K."/>
            <person name="Hibbett D.S."/>
            <person name="Grigoriev I.V."/>
        </authorList>
    </citation>
    <scope>NUCLEOTIDE SEQUENCE</scope>
    <source>
        <strain evidence="2">TFB10827</strain>
    </source>
</reference>
<feature type="region of interest" description="Disordered" evidence="1">
    <location>
        <begin position="288"/>
        <end position="501"/>
    </location>
</feature>
<dbReference type="Pfam" id="PF10384">
    <property type="entry name" value="Scm3"/>
    <property type="match status" value="1"/>
</dbReference>
<feature type="compositionally biased region" description="Polar residues" evidence="1">
    <location>
        <begin position="843"/>
        <end position="852"/>
    </location>
</feature>
<feature type="region of interest" description="Disordered" evidence="1">
    <location>
        <begin position="791"/>
        <end position="1098"/>
    </location>
</feature>
<proteinExistence type="predicted"/>
<feature type="region of interest" description="Disordered" evidence="1">
    <location>
        <begin position="125"/>
        <end position="153"/>
    </location>
</feature>
<evidence type="ECO:0000256" key="1">
    <source>
        <dbReference type="SAM" id="MobiDB-lite"/>
    </source>
</evidence>